<dbReference type="SUPFAM" id="SSF56112">
    <property type="entry name" value="Protein kinase-like (PK-like)"/>
    <property type="match status" value="1"/>
</dbReference>
<name>A0AAT9HUX9_9ACTN</name>
<dbReference type="Gene3D" id="1.10.510.10">
    <property type="entry name" value="Transferase(Phosphotransferase) domain 1"/>
    <property type="match status" value="1"/>
</dbReference>
<dbReference type="PROSITE" id="PS50011">
    <property type="entry name" value="PROTEIN_KINASE_DOM"/>
    <property type="match status" value="1"/>
</dbReference>
<dbReference type="EMBL" id="AP035768">
    <property type="protein sequence ID" value="BFO21395.1"/>
    <property type="molecule type" value="Genomic_DNA"/>
</dbReference>
<organism evidence="3">
    <name type="scientific">Streptomyces haneummycinicus</name>
    <dbReference type="NCBI Taxonomy" id="3074435"/>
    <lineage>
        <taxon>Bacteria</taxon>
        <taxon>Bacillati</taxon>
        <taxon>Actinomycetota</taxon>
        <taxon>Actinomycetes</taxon>
        <taxon>Kitasatosporales</taxon>
        <taxon>Streptomycetaceae</taxon>
        <taxon>Streptomyces</taxon>
    </lineage>
</organism>
<dbReference type="InterPro" id="IPR011009">
    <property type="entry name" value="Kinase-like_dom_sf"/>
</dbReference>
<dbReference type="PANTHER" id="PTHR24347">
    <property type="entry name" value="SERINE/THREONINE-PROTEIN KINASE"/>
    <property type="match status" value="1"/>
</dbReference>
<reference evidence="3" key="2">
    <citation type="submission" date="2024-07" db="EMBL/GenBank/DDBJ databases">
        <title>Streptomyces haneummycinica sp. nov., a new antibiotic-producing actinobacterium isolated from marine sediment.</title>
        <authorList>
            <person name="Uemura M."/>
            <person name="Hamada M."/>
            <person name="Hirano S."/>
            <person name="Kobayashi K."/>
            <person name="Ohshiro T."/>
            <person name="Kobayashi T."/>
            <person name="Terahara T."/>
        </authorList>
    </citation>
    <scope>NUCLEOTIDE SEQUENCE</scope>
    <source>
        <strain evidence="3">KM77-8</strain>
    </source>
</reference>
<sequence length="313" mass="34309">MSSPDSAICWRETGPYILSDLRWKSGPLYVRYGGFVLRAVRSETGELTYCVEDPQGRLVPDVRGPGFRPPEWVRIPEFLAGAIDARNAGTLKDFPYQVTQALHFSNGGGVYRGTDTRTGTHVVLREARPLAGLDGVGRDAVARHEQEHWALRRLQGLPCIPRLIDYRIGHEHFFLVRDYVEGHSLSKEIMRRNPLVQGIASDTECAEYARWAQAVLDQIERGVQGMHDRGVVFGDLHPGNVLVGPDSAVSFIDFETASSVDLNAAQSMGAVGFMAPRASPAPLSTTTPWAVSGSRYTRRSPGPCHGGPARSTS</sequence>
<dbReference type="GO" id="GO:0005524">
    <property type="term" value="F:ATP binding"/>
    <property type="evidence" value="ECO:0007669"/>
    <property type="project" value="InterPro"/>
</dbReference>
<evidence type="ECO:0000313" key="3">
    <source>
        <dbReference type="EMBL" id="BFO21395.1"/>
    </source>
</evidence>
<dbReference type="InterPro" id="IPR057929">
    <property type="entry name" value="RamC_N"/>
</dbReference>
<reference evidence="3" key="1">
    <citation type="submission" date="2024-06" db="EMBL/GenBank/DDBJ databases">
        <authorList>
            <consortium name="consrtm"/>
            <person name="Uemura M."/>
            <person name="Terahara T."/>
        </authorList>
    </citation>
    <scope>NUCLEOTIDE SEQUENCE</scope>
    <source>
        <strain evidence="3">KM77-8</strain>
    </source>
</reference>
<dbReference type="GO" id="GO:0004672">
    <property type="term" value="F:protein kinase activity"/>
    <property type="evidence" value="ECO:0007669"/>
    <property type="project" value="InterPro"/>
</dbReference>
<dbReference type="Pfam" id="PF00069">
    <property type="entry name" value="Pkinase"/>
    <property type="match status" value="1"/>
</dbReference>
<protein>
    <recommendedName>
        <fullName evidence="2">Protein kinase domain-containing protein</fullName>
    </recommendedName>
</protein>
<feature type="region of interest" description="Disordered" evidence="1">
    <location>
        <begin position="282"/>
        <end position="313"/>
    </location>
</feature>
<evidence type="ECO:0000259" key="2">
    <source>
        <dbReference type="PROSITE" id="PS50011"/>
    </source>
</evidence>
<proteinExistence type="predicted"/>
<gene>
    <name evidence="3" type="ORF">SHKM778_77830</name>
</gene>
<dbReference type="Pfam" id="PF25816">
    <property type="entry name" value="RamC_N"/>
    <property type="match status" value="1"/>
</dbReference>
<dbReference type="InterPro" id="IPR000719">
    <property type="entry name" value="Prot_kinase_dom"/>
</dbReference>
<dbReference type="AlphaFoldDB" id="A0AAT9HUX9"/>
<feature type="domain" description="Protein kinase" evidence="2">
    <location>
        <begin position="96"/>
        <end position="313"/>
    </location>
</feature>
<accession>A0AAT9HUX9</accession>
<evidence type="ECO:0000256" key="1">
    <source>
        <dbReference type="SAM" id="MobiDB-lite"/>
    </source>
</evidence>